<evidence type="ECO:0000256" key="1">
    <source>
        <dbReference type="SAM" id="Phobius"/>
    </source>
</evidence>
<evidence type="ECO:0000313" key="3">
    <source>
        <dbReference type="Proteomes" id="UP001596395"/>
    </source>
</evidence>
<dbReference type="RefSeq" id="WP_336349976.1">
    <property type="nucleotide sequence ID" value="NZ_JAZAQL010000002.1"/>
</dbReference>
<keyword evidence="1" id="KW-1133">Transmembrane helix</keyword>
<feature type="transmembrane region" description="Helical" evidence="1">
    <location>
        <begin position="223"/>
        <end position="242"/>
    </location>
</feature>
<feature type="transmembrane region" description="Helical" evidence="1">
    <location>
        <begin position="274"/>
        <end position="296"/>
    </location>
</feature>
<accession>A0ABD5VH08</accession>
<feature type="transmembrane region" description="Helical" evidence="1">
    <location>
        <begin position="303"/>
        <end position="325"/>
    </location>
</feature>
<feature type="transmembrane region" description="Helical" evidence="1">
    <location>
        <begin position="249"/>
        <end position="268"/>
    </location>
</feature>
<keyword evidence="3" id="KW-1185">Reference proteome</keyword>
<dbReference type="EMBL" id="JBHSXN010000002">
    <property type="protein sequence ID" value="MFC6952998.1"/>
    <property type="molecule type" value="Genomic_DNA"/>
</dbReference>
<proteinExistence type="predicted"/>
<dbReference type="AlphaFoldDB" id="A0ABD5VH08"/>
<comment type="caution">
    <text evidence="2">The sequence shown here is derived from an EMBL/GenBank/DDBJ whole genome shotgun (WGS) entry which is preliminary data.</text>
</comment>
<name>A0ABD5VH08_9EURY</name>
<reference evidence="2 3" key="1">
    <citation type="journal article" date="2019" name="Int. J. Syst. Evol. Microbiol.">
        <title>The Global Catalogue of Microorganisms (GCM) 10K type strain sequencing project: providing services to taxonomists for standard genome sequencing and annotation.</title>
        <authorList>
            <consortium name="The Broad Institute Genomics Platform"/>
            <consortium name="The Broad Institute Genome Sequencing Center for Infectious Disease"/>
            <person name="Wu L."/>
            <person name="Ma J."/>
        </authorList>
    </citation>
    <scope>NUCLEOTIDE SEQUENCE [LARGE SCALE GENOMIC DNA]</scope>
    <source>
        <strain evidence="2 3">GX26</strain>
    </source>
</reference>
<gene>
    <name evidence="2" type="ORF">ACFQGB_08990</name>
</gene>
<keyword evidence="1" id="KW-0472">Membrane</keyword>
<protein>
    <submittedName>
        <fullName evidence="2">Uncharacterized protein</fullName>
    </submittedName>
</protein>
<sequence>MRPPNPRLTLLLAGIAVVSLVAAVPLSGPGVLGYGCGGAQGVDLDRNAQGQWLVLQGGELRDGDTVVVARYDDDWRRLARLELELPANATGDDVVRATSLTPALPEGDGFWVVTSDDRAYKFSRDGRFTGDVNPARVVREESDPSVDTIPDDAIDWEDEQYGDAVDAEYGAPESGVDRNYVLARDGTVLAYTSNWQYTGVTHEGVDGNDCYGERPAWPSAFELLAASSALGFVGLALASWVARDDLASAAALALGGPVVAGTFSMYLLPDVATAVYHLSDVAIGVGLLAPVAWAAWQTHEDPVASFPALALSGAALVAAGVRYLLASGLP</sequence>
<keyword evidence="1" id="KW-0812">Transmembrane</keyword>
<evidence type="ECO:0000313" key="2">
    <source>
        <dbReference type="EMBL" id="MFC6952998.1"/>
    </source>
</evidence>
<dbReference type="Proteomes" id="UP001596395">
    <property type="component" value="Unassembled WGS sequence"/>
</dbReference>
<organism evidence="2 3">
    <name type="scientific">Halorubellus litoreus</name>
    <dbReference type="NCBI Taxonomy" id="755308"/>
    <lineage>
        <taxon>Archaea</taxon>
        <taxon>Methanobacteriati</taxon>
        <taxon>Methanobacteriota</taxon>
        <taxon>Stenosarchaea group</taxon>
        <taxon>Halobacteria</taxon>
        <taxon>Halobacteriales</taxon>
        <taxon>Halorubellaceae</taxon>
        <taxon>Halorubellus</taxon>
    </lineage>
</organism>